<proteinExistence type="predicted"/>
<dbReference type="EMBL" id="JAPTYD010000001">
    <property type="protein sequence ID" value="MCZ0960281.1"/>
    <property type="molecule type" value="Genomic_DNA"/>
</dbReference>
<evidence type="ECO:0000313" key="2">
    <source>
        <dbReference type="Proteomes" id="UP001149822"/>
    </source>
</evidence>
<dbReference type="Proteomes" id="UP001149822">
    <property type="component" value="Unassembled WGS sequence"/>
</dbReference>
<keyword evidence="2" id="KW-1185">Reference proteome</keyword>
<sequence>MPCRLAIRPADCIKPQFRADPDPHAHLGGGGLAPAAAAAVLPDLAGMALRFFAAGALLRSHPARAYGVDANMCFLPAAAAETAAHGIHTPPLKGMAMIFAAAVRRIALA</sequence>
<protein>
    <submittedName>
        <fullName evidence="1">Uncharacterized protein</fullName>
    </submittedName>
</protein>
<reference evidence="1" key="1">
    <citation type="submission" date="2022-12" db="EMBL/GenBank/DDBJ databases">
        <title>Paracoccus sp. EF6 isolated from a lake water.</title>
        <authorList>
            <person name="Liu H."/>
        </authorList>
    </citation>
    <scope>NUCLEOTIDE SEQUENCE</scope>
    <source>
        <strain evidence="1">EF6</strain>
    </source>
</reference>
<name>A0ABT4J1I6_9RHOB</name>
<accession>A0ABT4J1I6</accession>
<organism evidence="1 2">
    <name type="scientific">Paracoccus benzoatiresistens</name>
    <dbReference type="NCBI Taxonomy" id="2997341"/>
    <lineage>
        <taxon>Bacteria</taxon>
        <taxon>Pseudomonadati</taxon>
        <taxon>Pseudomonadota</taxon>
        <taxon>Alphaproteobacteria</taxon>
        <taxon>Rhodobacterales</taxon>
        <taxon>Paracoccaceae</taxon>
        <taxon>Paracoccus</taxon>
    </lineage>
</organism>
<dbReference type="RefSeq" id="WP_268940275.1">
    <property type="nucleotide sequence ID" value="NZ_JAPTYD010000001.1"/>
</dbReference>
<comment type="caution">
    <text evidence="1">The sequence shown here is derived from an EMBL/GenBank/DDBJ whole genome shotgun (WGS) entry which is preliminary data.</text>
</comment>
<gene>
    <name evidence="1" type="ORF">OU682_01450</name>
</gene>
<evidence type="ECO:0000313" key="1">
    <source>
        <dbReference type="EMBL" id="MCZ0960281.1"/>
    </source>
</evidence>